<organism evidence="2 3">
    <name type="scientific">Actinomadura chibensis</name>
    <dbReference type="NCBI Taxonomy" id="392828"/>
    <lineage>
        <taxon>Bacteria</taxon>
        <taxon>Bacillati</taxon>
        <taxon>Actinomycetota</taxon>
        <taxon>Actinomycetes</taxon>
        <taxon>Streptosporangiales</taxon>
        <taxon>Thermomonosporaceae</taxon>
        <taxon>Actinomadura</taxon>
    </lineage>
</organism>
<dbReference type="AlphaFoldDB" id="A0A5D0NL64"/>
<feature type="signal peptide" evidence="1">
    <location>
        <begin position="1"/>
        <end position="40"/>
    </location>
</feature>
<comment type="caution">
    <text evidence="2">The sequence shown here is derived from an EMBL/GenBank/DDBJ whole genome shotgun (WGS) entry which is preliminary data.</text>
</comment>
<evidence type="ECO:0000256" key="1">
    <source>
        <dbReference type="SAM" id="SignalP"/>
    </source>
</evidence>
<gene>
    <name evidence="2" type="ORF">FXF69_23020</name>
</gene>
<dbReference type="Proteomes" id="UP000323380">
    <property type="component" value="Unassembled WGS sequence"/>
</dbReference>
<reference evidence="2 3" key="1">
    <citation type="submission" date="2019-08" db="EMBL/GenBank/DDBJ databases">
        <title>Actinomadura sp. nov. CYP1-5 isolated from mountain soil.</title>
        <authorList>
            <person name="Songsumanus A."/>
            <person name="Kuncharoen N."/>
            <person name="Kudo T."/>
            <person name="Yuki M."/>
            <person name="Igarashi Y."/>
            <person name="Tanasupawat S."/>
        </authorList>
    </citation>
    <scope>NUCLEOTIDE SEQUENCE [LARGE SCALE GENOMIC DNA]</scope>
    <source>
        <strain evidence="2 3">JCM 14158</strain>
    </source>
</reference>
<accession>A0A5D0NL64</accession>
<keyword evidence="1" id="KW-0732">Signal</keyword>
<evidence type="ECO:0000313" key="3">
    <source>
        <dbReference type="Proteomes" id="UP000323380"/>
    </source>
</evidence>
<dbReference type="PROSITE" id="PS51318">
    <property type="entry name" value="TAT"/>
    <property type="match status" value="1"/>
</dbReference>
<keyword evidence="3" id="KW-1185">Reference proteome</keyword>
<sequence length="140" mass="14104">MTKTETQDRPRRRGRRAATGLALAGAATLAALAVPTAAFAGGGSISNTTLRPGDEACVAAHAVSSVSASGSANAPGLKFKIIGQSGTVVTGSGSPGPVTSWGAQTQEGWYNWQGEGDYTACAKNNGTSNVRLNLIVINTV</sequence>
<name>A0A5D0NL64_9ACTN</name>
<dbReference type="EMBL" id="VSFG01000004">
    <property type="protein sequence ID" value="TYB44998.1"/>
    <property type="molecule type" value="Genomic_DNA"/>
</dbReference>
<protein>
    <submittedName>
        <fullName evidence="2">Uncharacterized protein</fullName>
    </submittedName>
</protein>
<feature type="chain" id="PRO_5023078535" evidence="1">
    <location>
        <begin position="41"/>
        <end position="140"/>
    </location>
</feature>
<proteinExistence type="predicted"/>
<dbReference type="RefSeq" id="WP_067902801.1">
    <property type="nucleotide sequence ID" value="NZ_VSFG01000004.1"/>
</dbReference>
<evidence type="ECO:0000313" key="2">
    <source>
        <dbReference type="EMBL" id="TYB44998.1"/>
    </source>
</evidence>
<dbReference type="InterPro" id="IPR006311">
    <property type="entry name" value="TAT_signal"/>
</dbReference>